<organism evidence="2 3">
    <name type="scientific">Hyphomonas atlantica</name>
    <dbReference type="NCBI Taxonomy" id="1280948"/>
    <lineage>
        <taxon>Bacteria</taxon>
        <taxon>Pseudomonadati</taxon>
        <taxon>Pseudomonadota</taxon>
        <taxon>Alphaproteobacteria</taxon>
        <taxon>Hyphomonadales</taxon>
        <taxon>Hyphomonadaceae</taxon>
        <taxon>Hyphomonas</taxon>
    </lineage>
</organism>
<reference evidence="2 3" key="1">
    <citation type="journal article" date="2018" name="Nat. Biotechnol.">
        <title>A standardized bacterial taxonomy based on genome phylogeny substantially revises the tree of life.</title>
        <authorList>
            <person name="Parks D.H."/>
            <person name="Chuvochina M."/>
            <person name="Waite D.W."/>
            <person name="Rinke C."/>
            <person name="Skarshewski A."/>
            <person name="Chaumeil P.A."/>
            <person name="Hugenholtz P."/>
        </authorList>
    </citation>
    <scope>NUCLEOTIDE SEQUENCE [LARGE SCALE GENOMIC DNA]</scope>
    <source>
        <strain evidence="2">UBA10378</strain>
    </source>
</reference>
<accession>A0A353YQD9</accession>
<protein>
    <recommendedName>
        <fullName evidence="4">Pilus assembly protein CpaD</fullName>
    </recommendedName>
</protein>
<gene>
    <name evidence="2" type="ORF">DD728_09635</name>
</gene>
<evidence type="ECO:0000313" key="3">
    <source>
        <dbReference type="Proteomes" id="UP000263957"/>
    </source>
</evidence>
<dbReference type="Pfam" id="PF09476">
    <property type="entry name" value="Pilus_CpaD"/>
    <property type="match status" value="1"/>
</dbReference>
<evidence type="ECO:0000256" key="1">
    <source>
        <dbReference type="SAM" id="MobiDB-lite"/>
    </source>
</evidence>
<sequence length="262" mass="27799">MARTARKWMQNPIVRLLASLRNRGPGMTRLKTSSFAFAAIVGVATVTACASQAPTAVPASYLQGTPLDRNQIGVAKRTEFLEIDIHPAASELSLSDKARIQNFVAAYRSAGHGPLIMSLPESSQNPQLAVTAVVEAREIAWENGVTYEEMSGSSHGADSEISEPLILAFQAYEAIAPDCPSLASLDMADISSNNELPTLGCAIRTNMAAMIADPADLLGQRPLEQGDALRRNTILTKFRAGEATGAERSEDESGQVSSAVGN</sequence>
<proteinExistence type="predicted"/>
<name>A0A353YQD9_9PROT</name>
<evidence type="ECO:0000313" key="2">
    <source>
        <dbReference type="EMBL" id="HBQ49129.1"/>
    </source>
</evidence>
<dbReference type="Proteomes" id="UP000263957">
    <property type="component" value="Unassembled WGS sequence"/>
</dbReference>
<feature type="region of interest" description="Disordered" evidence="1">
    <location>
        <begin position="240"/>
        <end position="262"/>
    </location>
</feature>
<comment type="caution">
    <text evidence="2">The sequence shown here is derived from an EMBL/GenBank/DDBJ whole genome shotgun (WGS) entry which is preliminary data.</text>
</comment>
<dbReference type="InterPro" id="IPR019027">
    <property type="entry name" value="Pilus_biogenesis_CpaD-related"/>
</dbReference>
<dbReference type="EMBL" id="DOGS01000196">
    <property type="protein sequence ID" value="HBQ49129.1"/>
    <property type="molecule type" value="Genomic_DNA"/>
</dbReference>
<dbReference type="AlphaFoldDB" id="A0A353YQD9"/>
<evidence type="ECO:0008006" key="4">
    <source>
        <dbReference type="Google" id="ProtNLM"/>
    </source>
</evidence>